<organism evidence="1 2">
    <name type="scientific">Fusarium denticulatum</name>
    <dbReference type="NCBI Taxonomy" id="48507"/>
    <lineage>
        <taxon>Eukaryota</taxon>
        <taxon>Fungi</taxon>
        <taxon>Dikarya</taxon>
        <taxon>Ascomycota</taxon>
        <taxon>Pezizomycotina</taxon>
        <taxon>Sordariomycetes</taxon>
        <taxon>Hypocreomycetidae</taxon>
        <taxon>Hypocreales</taxon>
        <taxon>Nectriaceae</taxon>
        <taxon>Fusarium</taxon>
        <taxon>Fusarium fujikuroi species complex</taxon>
    </lineage>
</organism>
<sequence length="135" mass="15488">MDTTSQDAASVERPLDSDPESRVFNICGLCKFRFHEGQPIIALDRNNSTLPLTWNDKYYPDFEIFHAHGQQAFHAGCFKIAGDVVFDKAFLESCTWNLVWFGFHSSFTQPRRLLLQNVLDGSNQRESGRQSQDQE</sequence>
<evidence type="ECO:0000313" key="2">
    <source>
        <dbReference type="Proteomes" id="UP000562682"/>
    </source>
</evidence>
<comment type="caution">
    <text evidence="1">The sequence shown here is derived from an EMBL/GenBank/DDBJ whole genome shotgun (WGS) entry which is preliminary data.</text>
</comment>
<dbReference type="EMBL" id="JAAOAK010000479">
    <property type="protein sequence ID" value="KAF5663915.1"/>
    <property type="molecule type" value="Genomic_DNA"/>
</dbReference>
<dbReference type="Proteomes" id="UP000562682">
    <property type="component" value="Unassembled WGS sequence"/>
</dbReference>
<dbReference type="AlphaFoldDB" id="A0A8H5T790"/>
<reference evidence="1 2" key="1">
    <citation type="submission" date="2020-05" db="EMBL/GenBank/DDBJ databases">
        <title>Identification and distribution of gene clusters putatively required for synthesis of sphingolipid metabolism inhibitors in phylogenetically diverse species of the filamentous fungus Fusarium.</title>
        <authorList>
            <person name="Kim H.-S."/>
            <person name="Busman M."/>
            <person name="Brown D.W."/>
            <person name="Divon H."/>
            <person name="Uhlig S."/>
            <person name="Proctor R.H."/>
        </authorList>
    </citation>
    <scope>NUCLEOTIDE SEQUENCE [LARGE SCALE GENOMIC DNA]</scope>
    <source>
        <strain evidence="1 2">NRRL 25311</strain>
    </source>
</reference>
<protein>
    <submittedName>
        <fullName evidence="1">Uncharacterized protein</fullName>
    </submittedName>
</protein>
<name>A0A8H5T790_9HYPO</name>
<accession>A0A8H5T790</accession>
<proteinExistence type="predicted"/>
<keyword evidence="2" id="KW-1185">Reference proteome</keyword>
<evidence type="ECO:0000313" key="1">
    <source>
        <dbReference type="EMBL" id="KAF5663915.1"/>
    </source>
</evidence>
<gene>
    <name evidence="1" type="ORF">FDENT_13006</name>
</gene>